<organism evidence="1 2">
    <name type="scientific">Aspergillus pseudonomiae</name>
    <dbReference type="NCBI Taxonomy" id="1506151"/>
    <lineage>
        <taxon>Eukaryota</taxon>
        <taxon>Fungi</taxon>
        <taxon>Dikarya</taxon>
        <taxon>Ascomycota</taxon>
        <taxon>Pezizomycotina</taxon>
        <taxon>Eurotiomycetes</taxon>
        <taxon>Eurotiomycetidae</taxon>
        <taxon>Eurotiales</taxon>
        <taxon>Aspergillaceae</taxon>
        <taxon>Aspergillus</taxon>
        <taxon>Aspergillus subgen. Circumdati</taxon>
    </lineage>
</organism>
<dbReference type="AlphaFoldDB" id="A0A5N7DEK0"/>
<sequence length="538" mass="58446">MKRDQFNVLVESMKGKDTTHGWDVVVSYDEDKINDFLEAHPISAIESLPPFRGTGHDEDDSGQVVAREYEFDIKLRSPKLQFIGKHGRAKLDFTITGTYKRHASSSGSVNQLPDGYQASIAAELYNVLGALNKAGGNGQFIASPSSHRSGPNNATDVQLNSARGVYLSLKEPEVHFQPQGGKISSAAKDALRDGLRNYLQQGTQEYLIAGVAGYDTDPSMIAIRPTRFCFTVTPKDEDGTPGFLSMWIGVEGGHKNGLQPSGMTTLAFQPGGTTYRSPIPSQTSASIIFSHDIMAGLFLKPNLEGFLDDVKVTSFPGTGGMEFTGCLKHPGVKIPAQDTKKDIDYRETEITHYDGFNFTVTTPPATVTVKPGITTSSEDAILVSYKSKPETSEWSVNYKATEWASPPKSGAVSATLSWKAKGQWTAGTQARPNLIGLTMTPDQNWSLNASETDHSNFFTKWANKINGGVDVPGHYEGLQPPAVFNLTMRALDYFLTTNLLFPGRQMFKAHLPVASAHANEKGLAVPRDLILTGDITSS</sequence>
<accession>A0A5N7DEK0</accession>
<name>A0A5N7DEK0_9EURO</name>
<gene>
    <name evidence="1" type="ORF">BDV37DRAFT_282749</name>
</gene>
<dbReference type="Proteomes" id="UP000325579">
    <property type="component" value="Unassembled WGS sequence"/>
</dbReference>
<keyword evidence="2" id="KW-1185">Reference proteome</keyword>
<evidence type="ECO:0000313" key="1">
    <source>
        <dbReference type="EMBL" id="KAE8404453.1"/>
    </source>
</evidence>
<dbReference type="OrthoDB" id="5083627at2759"/>
<dbReference type="EMBL" id="ML736767">
    <property type="protein sequence ID" value="KAE8404453.1"/>
    <property type="molecule type" value="Genomic_DNA"/>
</dbReference>
<dbReference type="GeneID" id="43671808"/>
<proteinExistence type="predicted"/>
<accession>A0A5N6IIK7</accession>
<reference evidence="1 2" key="1">
    <citation type="submission" date="2019-04" db="EMBL/GenBank/DDBJ databases">
        <authorList>
            <consortium name="DOE Joint Genome Institute"/>
            <person name="Mondo S."/>
            <person name="Kjaerbolling I."/>
            <person name="Vesth T."/>
            <person name="Frisvad J.C."/>
            <person name="Nybo J.L."/>
            <person name="Theobald S."/>
            <person name="Kildgaard S."/>
            <person name="Isbrandt T."/>
            <person name="Kuo A."/>
            <person name="Sato A."/>
            <person name="Lyhne E.K."/>
            <person name="Kogle M.E."/>
            <person name="Wiebenga A."/>
            <person name="Kun R.S."/>
            <person name="Lubbers R.J."/>
            <person name="Makela M.R."/>
            <person name="Barry K."/>
            <person name="Chovatia M."/>
            <person name="Clum A."/>
            <person name="Daum C."/>
            <person name="Haridas S."/>
            <person name="He G."/>
            <person name="LaButti K."/>
            <person name="Lipzen A."/>
            <person name="Riley R."/>
            <person name="Salamov A."/>
            <person name="Simmons B.A."/>
            <person name="Magnuson J.K."/>
            <person name="Henrissat B."/>
            <person name="Mortensen U.H."/>
            <person name="Larsen T.O."/>
            <person name="Devries R.P."/>
            <person name="Grigoriev I.V."/>
            <person name="Machida M."/>
            <person name="Baker S.E."/>
            <person name="Andersen M.R."/>
            <person name="Cantor M.N."/>
            <person name="Hua S.X."/>
        </authorList>
    </citation>
    <scope>NUCLEOTIDE SEQUENCE [LARGE SCALE GENOMIC DNA]</scope>
    <source>
        <strain evidence="1 2">CBS 119388</strain>
    </source>
</reference>
<evidence type="ECO:0000313" key="2">
    <source>
        <dbReference type="Proteomes" id="UP000325579"/>
    </source>
</evidence>
<dbReference type="RefSeq" id="XP_031941772.1">
    <property type="nucleotide sequence ID" value="XM_032087117.1"/>
</dbReference>
<protein>
    <submittedName>
        <fullName evidence="1">Uncharacterized protein</fullName>
    </submittedName>
</protein>